<name>A0A9E2NMG1_9FIRM</name>
<organism evidence="1 2">
    <name type="scientific">Candidatus Cellulosilyticum pullistercoris</name>
    <dbReference type="NCBI Taxonomy" id="2838521"/>
    <lineage>
        <taxon>Bacteria</taxon>
        <taxon>Bacillati</taxon>
        <taxon>Bacillota</taxon>
        <taxon>Clostridia</taxon>
        <taxon>Lachnospirales</taxon>
        <taxon>Cellulosilyticaceae</taxon>
        <taxon>Cellulosilyticum</taxon>
    </lineage>
</organism>
<protein>
    <submittedName>
        <fullName evidence="1">Uncharacterized protein</fullName>
    </submittedName>
</protein>
<gene>
    <name evidence="1" type="ORF">H9872_09830</name>
</gene>
<comment type="caution">
    <text evidence="1">The sequence shown here is derived from an EMBL/GenBank/DDBJ whole genome shotgun (WGS) entry which is preliminary data.</text>
</comment>
<evidence type="ECO:0000313" key="2">
    <source>
        <dbReference type="Proteomes" id="UP000824229"/>
    </source>
</evidence>
<sequence length="54" mass="6136">MAKQKRGKVLKLEKNWRGTCPICNRKRVKLAWLESSAKGAKNICKACHARINKA</sequence>
<evidence type="ECO:0000313" key="1">
    <source>
        <dbReference type="EMBL" id="MBU3805039.1"/>
    </source>
</evidence>
<dbReference type="EMBL" id="JAHLFQ010000231">
    <property type="protein sequence ID" value="MBU3805039.1"/>
    <property type="molecule type" value="Genomic_DNA"/>
</dbReference>
<reference evidence="1" key="1">
    <citation type="journal article" date="2021" name="PeerJ">
        <title>Extensive microbial diversity within the chicken gut microbiome revealed by metagenomics and culture.</title>
        <authorList>
            <person name="Gilroy R."/>
            <person name="Ravi A."/>
            <person name="Getino M."/>
            <person name="Pursley I."/>
            <person name="Horton D.L."/>
            <person name="Alikhan N.F."/>
            <person name="Baker D."/>
            <person name="Gharbi K."/>
            <person name="Hall N."/>
            <person name="Watson M."/>
            <person name="Adriaenssens E.M."/>
            <person name="Foster-Nyarko E."/>
            <person name="Jarju S."/>
            <person name="Secka A."/>
            <person name="Antonio M."/>
            <person name="Oren A."/>
            <person name="Chaudhuri R.R."/>
            <person name="La Ragione R."/>
            <person name="Hildebrand F."/>
            <person name="Pallen M.J."/>
        </authorList>
    </citation>
    <scope>NUCLEOTIDE SEQUENCE</scope>
    <source>
        <strain evidence="1">B5-657</strain>
    </source>
</reference>
<proteinExistence type="predicted"/>
<dbReference type="AlphaFoldDB" id="A0A9E2NMG1"/>
<dbReference type="Proteomes" id="UP000824229">
    <property type="component" value="Unassembled WGS sequence"/>
</dbReference>
<reference evidence="1" key="2">
    <citation type="submission" date="2021-04" db="EMBL/GenBank/DDBJ databases">
        <authorList>
            <person name="Gilroy R."/>
        </authorList>
    </citation>
    <scope>NUCLEOTIDE SEQUENCE</scope>
    <source>
        <strain evidence="1">B5-657</strain>
    </source>
</reference>
<accession>A0A9E2NMG1</accession>